<dbReference type="Gene3D" id="1.10.287.950">
    <property type="entry name" value="Methyl-accepting chemotaxis protein"/>
    <property type="match status" value="1"/>
</dbReference>
<evidence type="ECO:0000256" key="5">
    <source>
        <dbReference type="PROSITE-ProRule" id="PRU00284"/>
    </source>
</evidence>
<dbReference type="CDD" id="cd00130">
    <property type="entry name" value="PAS"/>
    <property type="match status" value="1"/>
</dbReference>
<dbReference type="InterPro" id="IPR004089">
    <property type="entry name" value="MCPsignal_dom"/>
</dbReference>
<dbReference type="GO" id="GO:0006935">
    <property type="term" value="P:chemotaxis"/>
    <property type="evidence" value="ECO:0007669"/>
    <property type="project" value="UniProtKB-ARBA"/>
</dbReference>
<evidence type="ECO:0000313" key="10">
    <source>
        <dbReference type="Proteomes" id="UP000288293"/>
    </source>
</evidence>
<proteinExistence type="inferred from homology"/>
<dbReference type="SUPFAM" id="SSF55785">
    <property type="entry name" value="PYP-like sensor domain (PAS domain)"/>
    <property type="match status" value="1"/>
</dbReference>
<sequence>MRKNLPVTEVEKIYPAHYRLISSTDTRGVITHCNQDFIDVCGFSEEELIGAPHNLVRHPDMPAPVYKAMWETLKAGKPWMGAVKNRCKNGDHYWVSAYVTPLKDGNKIIGYESVRVNLDNASKRRALKMYQRLNQGKKPISPVLQLKSWVSQLAPIAIPTLVASAILAFSTGTMSAVIAGLAGFGALVWQQSAQNSIYQKLFQQRPEAYADPLVAETYSDWRGLKAQLSLVLMSEAARTRTALTRISDAATQLHSIVAQTRKQAESSNQLIQQQNQATEQTASAINQLATSIVEVAGQVENNSKQAGIAGDYVTTSTGLASEAMQSIQRLNNSVHSVAETVRALADSTSSIGQAADLISEIADQTNLLALNAAIEAARAGEHGRGFAVVAQEVRSLAQRTRESTENIHSIVNNLKSRAEQAVEVSMQGEEVANDGVDKVQQTEVALGTIAHSVADINTASLQMATVVEEQSEVADQINQQIAAISGIAQQSQDNATGTYQSSVELEQTTQHLYSLIQRFAARTDNVR</sequence>
<name>A0A432W7M1_9GAMM</name>
<protein>
    <submittedName>
        <fullName evidence="9">Chemotaxis protein</fullName>
    </submittedName>
</protein>
<keyword evidence="10" id="KW-1185">Reference proteome</keyword>
<dbReference type="PROSITE" id="PS50192">
    <property type="entry name" value="T_SNARE"/>
    <property type="match status" value="1"/>
</dbReference>
<evidence type="ECO:0000259" key="8">
    <source>
        <dbReference type="PROSITE" id="PS50192"/>
    </source>
</evidence>
<dbReference type="SUPFAM" id="SSF58104">
    <property type="entry name" value="Methyl-accepting chemotaxis protein (MCP) signaling domain"/>
    <property type="match status" value="1"/>
</dbReference>
<dbReference type="PANTHER" id="PTHR32089">
    <property type="entry name" value="METHYL-ACCEPTING CHEMOTAXIS PROTEIN MCPB"/>
    <property type="match status" value="1"/>
</dbReference>
<evidence type="ECO:0000259" key="6">
    <source>
        <dbReference type="PROSITE" id="PS50111"/>
    </source>
</evidence>
<evidence type="ECO:0000313" key="9">
    <source>
        <dbReference type="EMBL" id="RUO26077.1"/>
    </source>
</evidence>
<dbReference type="PROSITE" id="PS50111">
    <property type="entry name" value="CHEMOTAXIS_TRANSDUC_2"/>
    <property type="match status" value="1"/>
</dbReference>
<dbReference type="Gene3D" id="3.30.450.20">
    <property type="entry name" value="PAS domain"/>
    <property type="match status" value="1"/>
</dbReference>
<dbReference type="FunFam" id="1.10.287.950:FF:000001">
    <property type="entry name" value="Methyl-accepting chemotaxis sensory transducer"/>
    <property type="match status" value="1"/>
</dbReference>
<gene>
    <name evidence="9" type="ORF">CWE09_04945</name>
</gene>
<keyword evidence="2" id="KW-1003">Cell membrane</keyword>
<dbReference type="SMART" id="SM00283">
    <property type="entry name" value="MA"/>
    <property type="match status" value="1"/>
</dbReference>
<accession>A0A432W7M1</accession>
<feature type="domain" description="T-SNARE coiled-coil homology" evidence="8">
    <location>
        <begin position="436"/>
        <end position="498"/>
    </location>
</feature>
<comment type="subcellular location">
    <subcellularLocation>
        <location evidence="1">Cell inner membrane</location>
        <topology evidence="1">Multi-pass membrane protein</topology>
    </subcellularLocation>
</comment>
<dbReference type="OrthoDB" id="5675566at2"/>
<dbReference type="InterPro" id="IPR000014">
    <property type="entry name" value="PAS"/>
</dbReference>
<dbReference type="Pfam" id="PF00015">
    <property type="entry name" value="MCPsignal"/>
    <property type="match status" value="1"/>
</dbReference>
<dbReference type="Proteomes" id="UP000288293">
    <property type="component" value="Unassembled WGS sequence"/>
</dbReference>
<dbReference type="InterPro" id="IPR013655">
    <property type="entry name" value="PAS_fold_3"/>
</dbReference>
<comment type="caution">
    <text evidence="9">The sequence shown here is derived from an EMBL/GenBank/DDBJ whole genome shotgun (WGS) entry which is preliminary data.</text>
</comment>
<evidence type="ECO:0000259" key="7">
    <source>
        <dbReference type="PROSITE" id="PS50112"/>
    </source>
</evidence>
<evidence type="ECO:0000256" key="2">
    <source>
        <dbReference type="ARBA" id="ARBA00022519"/>
    </source>
</evidence>
<dbReference type="CDD" id="cd11386">
    <property type="entry name" value="MCP_signal"/>
    <property type="match status" value="1"/>
</dbReference>
<dbReference type="PANTHER" id="PTHR32089:SF74">
    <property type="entry name" value="METHYL-ACCEPTING CHEMOTAXIS PROTEIN AER"/>
    <property type="match status" value="1"/>
</dbReference>
<dbReference type="RefSeq" id="WP_126802893.1">
    <property type="nucleotide sequence ID" value="NZ_PIPL01000001.1"/>
</dbReference>
<reference evidence="9 10" key="1">
    <citation type="journal article" date="2011" name="Front. Microbiol.">
        <title>Genomic signatures of strain selection and enhancement in Bacillus atrophaeus var. globigii, a historical biowarfare simulant.</title>
        <authorList>
            <person name="Gibbons H.S."/>
            <person name="Broomall S.M."/>
            <person name="McNew L.A."/>
            <person name="Daligault H."/>
            <person name="Chapman C."/>
            <person name="Bruce D."/>
            <person name="Karavis M."/>
            <person name="Krepps M."/>
            <person name="McGregor P.A."/>
            <person name="Hong C."/>
            <person name="Park K.H."/>
            <person name="Akmal A."/>
            <person name="Feldman A."/>
            <person name="Lin J.S."/>
            <person name="Chang W.E."/>
            <person name="Higgs B.W."/>
            <person name="Demirev P."/>
            <person name="Lindquist J."/>
            <person name="Liem A."/>
            <person name="Fochler E."/>
            <person name="Read T.D."/>
            <person name="Tapia R."/>
            <person name="Johnson S."/>
            <person name="Bishop-Lilly K.A."/>
            <person name="Detter C."/>
            <person name="Han C."/>
            <person name="Sozhamannan S."/>
            <person name="Rosenzweig C.N."/>
            <person name="Skowronski E.W."/>
        </authorList>
    </citation>
    <scope>NUCLEOTIDE SEQUENCE [LARGE SCALE GENOMIC DNA]</scope>
    <source>
        <strain evidence="9 10">MLST1</strain>
    </source>
</reference>
<dbReference type="AlphaFoldDB" id="A0A432W7M1"/>
<dbReference type="InterPro" id="IPR000727">
    <property type="entry name" value="T_SNARE_dom"/>
</dbReference>
<dbReference type="GO" id="GO:0005886">
    <property type="term" value="C:plasma membrane"/>
    <property type="evidence" value="ECO:0007669"/>
    <property type="project" value="UniProtKB-SubCell"/>
</dbReference>
<dbReference type="EMBL" id="PIPL01000001">
    <property type="protein sequence ID" value="RUO26077.1"/>
    <property type="molecule type" value="Genomic_DNA"/>
</dbReference>
<keyword evidence="2" id="KW-0997">Cell inner membrane</keyword>
<organism evidence="9 10">
    <name type="scientific">Aliidiomarina minuta</name>
    <dbReference type="NCBI Taxonomy" id="880057"/>
    <lineage>
        <taxon>Bacteria</taxon>
        <taxon>Pseudomonadati</taxon>
        <taxon>Pseudomonadota</taxon>
        <taxon>Gammaproteobacteria</taxon>
        <taxon>Alteromonadales</taxon>
        <taxon>Idiomarinaceae</taxon>
        <taxon>Aliidiomarina</taxon>
    </lineage>
</organism>
<feature type="domain" description="Methyl-accepting transducer" evidence="6">
    <location>
        <begin position="249"/>
        <end position="485"/>
    </location>
</feature>
<dbReference type="InterPro" id="IPR035965">
    <property type="entry name" value="PAS-like_dom_sf"/>
</dbReference>
<evidence type="ECO:0000256" key="1">
    <source>
        <dbReference type="ARBA" id="ARBA00004429"/>
    </source>
</evidence>
<evidence type="ECO:0000256" key="3">
    <source>
        <dbReference type="ARBA" id="ARBA00023224"/>
    </source>
</evidence>
<dbReference type="PROSITE" id="PS50112">
    <property type="entry name" value="PAS"/>
    <property type="match status" value="1"/>
</dbReference>
<dbReference type="GO" id="GO:0007165">
    <property type="term" value="P:signal transduction"/>
    <property type="evidence" value="ECO:0007669"/>
    <property type="project" value="UniProtKB-KW"/>
</dbReference>
<keyword evidence="3 5" id="KW-0807">Transducer</keyword>
<keyword evidence="2" id="KW-0472">Membrane</keyword>
<dbReference type="NCBIfam" id="TIGR00229">
    <property type="entry name" value="sensory_box"/>
    <property type="match status" value="1"/>
</dbReference>
<evidence type="ECO:0000256" key="4">
    <source>
        <dbReference type="ARBA" id="ARBA00029447"/>
    </source>
</evidence>
<feature type="domain" description="PAS" evidence="7">
    <location>
        <begin position="25"/>
        <end position="76"/>
    </location>
</feature>
<comment type="similarity">
    <text evidence="4">Belongs to the methyl-accepting chemotaxis (MCP) protein family.</text>
</comment>
<dbReference type="Pfam" id="PF08447">
    <property type="entry name" value="PAS_3"/>
    <property type="match status" value="1"/>
</dbReference>